<dbReference type="Proteomes" id="UP000801864">
    <property type="component" value="Unassembled WGS sequence"/>
</dbReference>
<proteinExistence type="predicted"/>
<feature type="chain" id="PRO_5040330178" evidence="1">
    <location>
        <begin position="24"/>
        <end position="101"/>
    </location>
</feature>
<keyword evidence="3" id="KW-1185">Reference proteome</keyword>
<accession>A0A9P4XMI9</accession>
<protein>
    <submittedName>
        <fullName evidence="2">Uncharacterized protein</fullName>
    </submittedName>
</protein>
<feature type="signal peptide" evidence="1">
    <location>
        <begin position="1"/>
        <end position="23"/>
    </location>
</feature>
<evidence type="ECO:0000256" key="1">
    <source>
        <dbReference type="SAM" id="SignalP"/>
    </source>
</evidence>
<gene>
    <name evidence="2" type="ORF">CFAM422_001097</name>
</gene>
<dbReference type="EMBL" id="QLNT01000002">
    <property type="protein sequence ID" value="KAF3076144.1"/>
    <property type="molecule type" value="Genomic_DNA"/>
</dbReference>
<comment type="caution">
    <text evidence="2">The sequence shown here is derived from an EMBL/GenBank/DDBJ whole genome shotgun (WGS) entry which is preliminary data.</text>
</comment>
<organism evidence="2 3">
    <name type="scientific">Trichoderma lentiforme</name>
    <dbReference type="NCBI Taxonomy" id="1567552"/>
    <lineage>
        <taxon>Eukaryota</taxon>
        <taxon>Fungi</taxon>
        <taxon>Dikarya</taxon>
        <taxon>Ascomycota</taxon>
        <taxon>Pezizomycotina</taxon>
        <taxon>Sordariomycetes</taxon>
        <taxon>Hypocreomycetidae</taxon>
        <taxon>Hypocreales</taxon>
        <taxon>Hypocreaceae</taxon>
        <taxon>Trichoderma</taxon>
    </lineage>
</organism>
<dbReference type="AlphaFoldDB" id="A0A9P4XMI9"/>
<sequence>MKTFTQATIVALLQAGLCKGLLGVPIDYPEGCPIATIPATCPLIDLKHCGPHPNCELLKIITKPCDCPAATPTVLAPCPTCQRGCGTIYRTVTAECTQTAA</sequence>
<evidence type="ECO:0000313" key="3">
    <source>
        <dbReference type="Proteomes" id="UP000801864"/>
    </source>
</evidence>
<reference evidence="2 3" key="1">
    <citation type="submission" date="2018-06" db="EMBL/GenBank/DDBJ databases">
        <title>Genome analysis of cellulolytic fungus Trichoderma lentiforme CFAM-422.</title>
        <authorList>
            <person name="Steindorff A.S."/>
            <person name="Formighieri E.F."/>
            <person name="Midorikawa G.E.O."/>
            <person name="Tamietti M.S."/>
            <person name="Ramos E.Z."/>
            <person name="Silva A.S."/>
            <person name="Bon E.P.S."/>
            <person name="Mendes T.D."/>
            <person name="Damaso M.C.T."/>
            <person name="Favaro L.C.L."/>
        </authorList>
    </citation>
    <scope>NUCLEOTIDE SEQUENCE [LARGE SCALE GENOMIC DNA]</scope>
    <source>
        <strain evidence="2 3">CFAM-422</strain>
    </source>
</reference>
<evidence type="ECO:0000313" key="2">
    <source>
        <dbReference type="EMBL" id="KAF3076144.1"/>
    </source>
</evidence>
<keyword evidence="1" id="KW-0732">Signal</keyword>
<name>A0A9P4XMI9_9HYPO</name>